<accession>A0ABN9G009</accession>
<evidence type="ECO:0000313" key="1">
    <source>
        <dbReference type="EMBL" id="CAI9600873.1"/>
    </source>
</evidence>
<sequence length="71" mass="7597">MTKKLQTVQGMTKRLQTVQGMTKRLQAFGEGGGAGTAQAVTAGCPLRMLKMTAREDCTALDRGTGKVLLQR</sequence>
<protein>
    <submittedName>
        <fullName evidence="1">Uncharacterized protein</fullName>
    </submittedName>
</protein>
<organism evidence="1 2">
    <name type="scientific">Staurois parvus</name>
    <dbReference type="NCBI Taxonomy" id="386267"/>
    <lineage>
        <taxon>Eukaryota</taxon>
        <taxon>Metazoa</taxon>
        <taxon>Chordata</taxon>
        <taxon>Craniata</taxon>
        <taxon>Vertebrata</taxon>
        <taxon>Euteleostomi</taxon>
        <taxon>Amphibia</taxon>
        <taxon>Batrachia</taxon>
        <taxon>Anura</taxon>
        <taxon>Neobatrachia</taxon>
        <taxon>Ranoidea</taxon>
        <taxon>Ranidae</taxon>
        <taxon>Staurois</taxon>
    </lineage>
</organism>
<keyword evidence="2" id="KW-1185">Reference proteome</keyword>
<dbReference type="Proteomes" id="UP001162483">
    <property type="component" value="Unassembled WGS sequence"/>
</dbReference>
<feature type="non-terminal residue" evidence="1">
    <location>
        <position position="71"/>
    </location>
</feature>
<comment type="caution">
    <text evidence="1">The sequence shown here is derived from an EMBL/GenBank/DDBJ whole genome shotgun (WGS) entry which is preliminary data.</text>
</comment>
<proteinExistence type="predicted"/>
<reference evidence="1" key="1">
    <citation type="submission" date="2023-05" db="EMBL/GenBank/DDBJ databases">
        <authorList>
            <person name="Stuckert A."/>
        </authorList>
    </citation>
    <scope>NUCLEOTIDE SEQUENCE</scope>
</reference>
<gene>
    <name evidence="1" type="ORF">SPARVUS_LOCUS12867037</name>
</gene>
<evidence type="ECO:0000313" key="2">
    <source>
        <dbReference type="Proteomes" id="UP001162483"/>
    </source>
</evidence>
<name>A0ABN9G009_9NEOB</name>
<dbReference type="EMBL" id="CATNWA010017490">
    <property type="protein sequence ID" value="CAI9600873.1"/>
    <property type="molecule type" value="Genomic_DNA"/>
</dbReference>